<name>A0ABR2V0U8_9PEZI</name>
<dbReference type="InterPro" id="IPR043129">
    <property type="entry name" value="ATPase_NBD"/>
</dbReference>
<proteinExistence type="predicted"/>
<dbReference type="EMBL" id="JARVKF010000224">
    <property type="protein sequence ID" value="KAK9420559.1"/>
    <property type="molecule type" value="Genomic_DNA"/>
</dbReference>
<dbReference type="Gene3D" id="3.30.420.40">
    <property type="match status" value="1"/>
</dbReference>
<comment type="caution">
    <text evidence="1">The sequence shown here is derived from an EMBL/GenBank/DDBJ whole genome shotgun (WGS) entry which is preliminary data.</text>
</comment>
<dbReference type="PANTHER" id="PTHR14187:SF5">
    <property type="entry name" value="HEAT SHOCK 70 KDA PROTEIN 12A"/>
    <property type="match status" value="1"/>
</dbReference>
<dbReference type="PANTHER" id="PTHR14187">
    <property type="entry name" value="ALPHA KINASE/ELONGATION FACTOR 2 KINASE"/>
    <property type="match status" value="1"/>
</dbReference>
<dbReference type="CDD" id="cd10170">
    <property type="entry name" value="ASKHA_NBD_HSP70"/>
    <property type="match status" value="1"/>
</dbReference>
<accession>A0ABR2V0U8</accession>
<sequence>MTPNAPLRKLVIAIDFGTTFSGIGYWLGRSDPDLSQIRVICEWPADMPFDREKPQVPTLMWYGKDDSIFWGNLIPEDAEPIQWFKLLLLEREDLPLYLQQNPSRHLETAKKRLQEQRKDAVTVVADYLTQLWQYAIMKIKEYETPILVDDCFLHVVLTVPAIWKSYARQRMRIAAVRAGILNPSRRGPVSFSMISEPEAAAHATLRSPGFRSQEAQAKDVILMCDGGGKTTPNTVIFSCADMRDFLGGTVDVISYIINDIQSKQLRECVEGDGDLCGAIFVDEVFGRYIKERVGTQFWEKTPVTDITRAFSTDWENGIKRGFDGSRRLMRFQIGGRNIDLNEMEIARCFRSVVSKVEALLFKQIKAIKQQTGSVPKFVFLVGGFGRNQWLYNCLAKAFPESRVIKGTGDEPWSAVCRGAALAKAIEVCASEISPDEQANPVLSRKPRSSQGWLYDDVLSELHTAEDRDKAEWNDVRGAWMVQDLIQWLVTRGQDVSTQSQTKSYTIFLPMDTKGYWSTTERILESPSAKPPLRYRAGDPDIKDTGRRVTLKTPVRAKELPIETNELGEPCRAFHIDWNITVDGATLSAVAYSEGQEVGRLKEFEV</sequence>
<organism evidence="1 2">
    <name type="scientific">Seiridium unicorne</name>
    <dbReference type="NCBI Taxonomy" id="138068"/>
    <lineage>
        <taxon>Eukaryota</taxon>
        <taxon>Fungi</taxon>
        <taxon>Dikarya</taxon>
        <taxon>Ascomycota</taxon>
        <taxon>Pezizomycotina</taxon>
        <taxon>Sordariomycetes</taxon>
        <taxon>Xylariomycetidae</taxon>
        <taxon>Amphisphaeriales</taxon>
        <taxon>Sporocadaceae</taxon>
        <taxon>Seiridium</taxon>
    </lineage>
</organism>
<reference evidence="1 2" key="1">
    <citation type="journal article" date="2024" name="J. Plant Pathol.">
        <title>Sequence and assembly of the genome of Seiridium unicorne, isolate CBS 538.82, causal agent of cypress canker disease.</title>
        <authorList>
            <person name="Scali E."/>
            <person name="Rocca G.D."/>
            <person name="Danti R."/>
            <person name="Garbelotto M."/>
            <person name="Barberini S."/>
            <person name="Baroncelli R."/>
            <person name="Emiliani G."/>
        </authorList>
    </citation>
    <scope>NUCLEOTIDE SEQUENCE [LARGE SCALE GENOMIC DNA]</scope>
    <source>
        <strain evidence="1 2">BM-138-508</strain>
    </source>
</reference>
<keyword evidence="2" id="KW-1185">Reference proteome</keyword>
<dbReference type="SUPFAM" id="SSF53067">
    <property type="entry name" value="Actin-like ATPase domain"/>
    <property type="match status" value="2"/>
</dbReference>
<dbReference type="Proteomes" id="UP001408356">
    <property type="component" value="Unassembled WGS sequence"/>
</dbReference>
<gene>
    <name evidence="1" type="ORF">SUNI508_06299</name>
</gene>
<evidence type="ECO:0000313" key="1">
    <source>
        <dbReference type="EMBL" id="KAK9420559.1"/>
    </source>
</evidence>
<evidence type="ECO:0000313" key="2">
    <source>
        <dbReference type="Proteomes" id="UP001408356"/>
    </source>
</evidence>
<protein>
    <submittedName>
        <fullName evidence="1">Actin-like ATPase domain-containing protein</fullName>
    </submittedName>
</protein>